<feature type="region of interest" description="Disordered" evidence="1">
    <location>
        <begin position="2201"/>
        <end position="2224"/>
    </location>
</feature>
<feature type="region of interest" description="Disordered" evidence="1">
    <location>
        <begin position="1007"/>
        <end position="1094"/>
    </location>
</feature>
<dbReference type="SMART" id="SM00391">
    <property type="entry name" value="MBD"/>
    <property type="match status" value="1"/>
</dbReference>
<sequence length="2224" mass="238799">MNSEPGQRNAVTYGSGSNNLQFGGLTHLPITLKTPVLHTGIVTGNGAFPVGIQSLDRGISSIVNVPNELPAGYMSAATVPIGSMPTQFSSLQGTSEAPNNCSIDKLSINYKSLLDSIMQSQGAAAAAAAATLPNFDHFLTQFNQQQQQHSPHSQLTRAASLNHNAFLQATSLELPANLMACIQAPTPQINPGKLSKEEENNVAEGDNALFNGQSHLPELQELGDSVSNSFTLPSRNLPSTPSMVAGSLVSQLLSKNTNANTMGNNSINNAEVVASCNHTTITTTTITTTTSSNFGSLMPAHVHSQVAIPTVTMLTTKYPQPVKPNNSNSQQTPSSHQMNSRCTQKSASATDTVEPPLTSELPFYPKKLSFCSVITPLGWKRVIEEGVIIYYSPSNTRLSSVQQVQDYLSTEGTCKCGLQCPVLVDKVFNFDVSVVSRQWTVNDVNCAEDLTKLCNHKRKIIAMATFQSSQESIPNFGKKNLSDTNVISGSTDTELSSGNCNNSNKNNKNTKPRKRSKSKGHPSPYDGILVSQLLAERDQLKLASSLNSTVLANKTAGVNNITSQSSTPQQPPSNHNSETAQPTSPPADIIKSPVFITIQQNTSEQQNGSEQQPLLQTDALKETCKKLFMSVDQTDEVGSLNCHGSSKLDFSPDHTHPNNIQSPVLNLQSQSAFAALGIQPSPLTIQTVFPSDQFKNQLFLQPSPLTPLTAGHPAFTPYQNQAGAAAAAAAAALNFQLSGNTVLTTPAGFYPQLNQTNSMLFHMQTIGNQKFASPLITQNSLQDGIYTGNILSQLYSPVSDTVASETVKNGKVKRMRSKREKKKYNSISEHKGTCNKKHKLLSQASPPSKYIPASFIDNPVGYLAQQTEIVNGSIASSARTEQLVEPAQEVLGSPHKQGITNWKEPNGNIWVHTEQQSPTSVFNSSSLPQNSSTSSCKAVLQKTSKSSSSPSADHPKVLSPREKVSISSPNSNEKSEILTKSPDTVKNSSLLNASLLNSSGAVINACSTSSSVPGTDSSLAMSSATTKSPSKSKISSGSGKSSSSHQNHVSAATTTQNANKKLKHVHKSRTRPNILSKATTTTSASVPTTAANPTNSTCQTLAQFTISPNINSTSSISPNCLQQILNHSGEFPASNLLSAAARAQLSRPPAPSINVLLGQQIIGSPQINQPLQLNVNLSPTSTNYTMPSSISTTSASKLPCAIGTCFGLTPGQNTPLLFQQAGTSANNGITGGTGLSHNLTAAAAALTNLQQNSISSVIGQSTSTSAAPSPGTFTGTFQTMLSSPNHKVTIPTVTSNRKDSTAQTVPLPTSDNPTVKQGECQQRNKNCSKENSPNFTKVAIEDLPEKLLSSLDNNVLPNMAQCINPQLTNLGVNLMNNQFPFVAMNAPMPPMSLPMVSAVTNTLTHLIPAVGISQTSLNHSPIMQVVGTLGNQSGANPLLIASPLPVNGSSHQQIGMLHSQLSDNLTPDSSSQPQKLLTSPQVPTSTTACIVSNIKENSSNMCQSACVADSVSPIQNKSAPQKAYSDSALSCATNCPIHTKLSNCNRTPTVDKTSPTVANNLSQFSTAQFVVVPNMQMPLLQILGTGIPTEYNKINFSATPFLNPAMDLPTLLSPNHGNSFENSSNIYSLSANWGGLGNTNMSVPLQAVHLQQQLLHMSQLNQTIQGESTFYLDKATADTLTNSDTSDNFEEVCSLVSPCLQETVDTNGAGKLVCLRKIEDSLDAVTPDYSSIDVSGGHRNELSATLKPSMAHQKELTDTASVPNDISEDAPTPSSSLSEASLSCGLDRSFPVSIQERGSKSPSPVSLPYDNSYQSTKHSSDMQVLSSTLCSWSNHISESGTNNCVSQMQEPSQITLLQSSAVDGAVVEMSDKKQTPHHGVQSKNIEISDQIANSEIRFEPTDCQESNENKNLDDLIKNGPSHVFMKNFSSTEEEDDQTTCSYSEDSLSNRSPENSQAATQSSDEPPLNKLNSYNNSSTLNNNQESENCLQKSKLDDEKTIDDFCFDKVSSSNDAVVKSPPENQISCSLETENKVLTATVAADNYKQKAINEFFSTTKPNLATHQTDTIVRRGMKRLREHCRNHIFDDDEDSMEEPMMPTYPRIFNTGDLVWGQIRGFPSWPGKLINISEVKGNQKPEAGKLWVEWFGDHTFTQVEPEKLKTLSEGLEAHHRARKKYRKGRKMNSHLEAAIQEAMMELDHQNVSETDGKNFPVNKGRAVKKRKTR</sequence>
<evidence type="ECO:0000313" key="5">
    <source>
        <dbReference type="RefSeq" id="XP_029647194.1"/>
    </source>
</evidence>
<feature type="region of interest" description="Disordered" evidence="1">
    <location>
        <begin position="1750"/>
        <end position="1781"/>
    </location>
</feature>
<dbReference type="KEGG" id="osn:115221117"/>
<dbReference type="Proteomes" id="UP000515154">
    <property type="component" value="Linkage group LG17"/>
</dbReference>
<feature type="compositionally biased region" description="Low complexity" evidence="1">
    <location>
        <begin position="1007"/>
        <end position="1044"/>
    </location>
</feature>
<dbReference type="SUPFAM" id="SSF63748">
    <property type="entry name" value="Tudor/PWWP/MBT"/>
    <property type="match status" value="1"/>
</dbReference>
<feature type="region of interest" description="Disordered" evidence="1">
    <location>
        <begin position="560"/>
        <end position="588"/>
    </location>
</feature>
<keyword evidence="4" id="KW-1185">Reference proteome</keyword>
<feature type="compositionally biased region" description="Polar residues" evidence="1">
    <location>
        <begin position="1045"/>
        <end position="1059"/>
    </location>
</feature>
<dbReference type="RefSeq" id="XP_029647195.1">
    <property type="nucleotide sequence ID" value="XM_029791335.2"/>
</dbReference>
<feature type="compositionally biased region" description="Basic and acidic residues" evidence="1">
    <location>
        <begin position="953"/>
        <end position="964"/>
    </location>
</feature>
<reference evidence="5 6" key="1">
    <citation type="submission" date="2025-08" db="UniProtKB">
        <authorList>
            <consortium name="RefSeq"/>
        </authorList>
    </citation>
    <scope>IDENTIFICATION</scope>
</reference>
<feature type="region of interest" description="Disordered" evidence="1">
    <location>
        <begin position="477"/>
        <end position="525"/>
    </location>
</feature>
<feature type="region of interest" description="Disordered" evidence="1">
    <location>
        <begin position="1461"/>
        <end position="1480"/>
    </location>
</feature>
<dbReference type="PROSITE" id="PS50812">
    <property type="entry name" value="PWWP"/>
    <property type="match status" value="1"/>
</dbReference>
<dbReference type="FunFam" id="2.30.30.140:FF:000107">
    <property type="entry name" value="Six-banded, isoform H"/>
    <property type="match status" value="1"/>
</dbReference>
<dbReference type="PROSITE" id="PS50982">
    <property type="entry name" value="MBD"/>
    <property type="match status" value="1"/>
</dbReference>
<dbReference type="SMART" id="SM00293">
    <property type="entry name" value="PWWP"/>
    <property type="match status" value="1"/>
</dbReference>
<evidence type="ECO:0000313" key="6">
    <source>
        <dbReference type="RefSeq" id="XP_029647195.1"/>
    </source>
</evidence>
<dbReference type="InterPro" id="IPR001739">
    <property type="entry name" value="Methyl_CpG_DNA-bd"/>
</dbReference>
<organism evidence="4 6">
    <name type="scientific">Octopus sinensis</name>
    <name type="common">East Asian common octopus</name>
    <dbReference type="NCBI Taxonomy" id="2607531"/>
    <lineage>
        <taxon>Eukaryota</taxon>
        <taxon>Metazoa</taxon>
        <taxon>Spiralia</taxon>
        <taxon>Lophotrochozoa</taxon>
        <taxon>Mollusca</taxon>
        <taxon>Cephalopoda</taxon>
        <taxon>Coleoidea</taxon>
        <taxon>Octopodiformes</taxon>
        <taxon>Octopoda</taxon>
        <taxon>Incirrata</taxon>
        <taxon>Octopodidae</taxon>
        <taxon>Octopus</taxon>
    </lineage>
</organism>
<feature type="domain" description="MBD" evidence="3">
    <location>
        <begin position="365"/>
        <end position="435"/>
    </location>
</feature>
<feature type="domain" description="PWWP" evidence="2">
    <location>
        <begin position="2106"/>
        <end position="2165"/>
    </location>
</feature>
<feature type="region of interest" description="Disordered" evidence="1">
    <location>
        <begin position="1930"/>
        <end position="1988"/>
    </location>
</feature>
<dbReference type="GO" id="GO:0005634">
    <property type="term" value="C:nucleus"/>
    <property type="evidence" value="ECO:0007669"/>
    <property type="project" value="TreeGrafter"/>
</dbReference>
<dbReference type="Pfam" id="PF00855">
    <property type="entry name" value="PWWP"/>
    <property type="match status" value="1"/>
</dbReference>
<dbReference type="Gene3D" id="2.30.30.140">
    <property type="match status" value="1"/>
</dbReference>
<feature type="compositionally biased region" description="Low complexity" evidence="1">
    <location>
        <begin position="920"/>
        <end position="935"/>
    </location>
</feature>
<name>A0A6P7TA23_9MOLL</name>
<accession>A0A6P7TA23</accession>
<dbReference type="CDD" id="cd20141">
    <property type="entry name" value="PWWP_MBD5"/>
    <property type="match status" value="1"/>
</dbReference>
<dbReference type="PANTHER" id="PTHR16112:SF16">
    <property type="entry name" value="SIX-BANDED, ISOFORM H"/>
    <property type="match status" value="1"/>
</dbReference>
<feature type="compositionally biased region" description="Low complexity" evidence="1">
    <location>
        <begin position="496"/>
        <end position="507"/>
    </location>
</feature>
<dbReference type="InterPro" id="IPR000313">
    <property type="entry name" value="PWWP_dom"/>
</dbReference>
<dbReference type="PANTHER" id="PTHR16112">
    <property type="entry name" value="METHYL-CPG BINDING PROTEIN, DROSOPHILA"/>
    <property type="match status" value="1"/>
</dbReference>
<feature type="compositionally biased region" description="Polar residues" evidence="1">
    <location>
        <begin position="1938"/>
        <end position="1963"/>
    </location>
</feature>
<dbReference type="GO" id="GO:0003682">
    <property type="term" value="F:chromatin binding"/>
    <property type="evidence" value="ECO:0007669"/>
    <property type="project" value="TreeGrafter"/>
</dbReference>
<feature type="compositionally biased region" description="Basic residues" evidence="1">
    <location>
        <begin position="508"/>
        <end position="520"/>
    </location>
</feature>
<feature type="compositionally biased region" description="Low complexity" evidence="1">
    <location>
        <begin position="1078"/>
        <end position="1094"/>
    </location>
</feature>
<evidence type="ECO:0000256" key="1">
    <source>
        <dbReference type="SAM" id="MobiDB-lite"/>
    </source>
</evidence>
<proteinExistence type="predicted"/>
<feature type="region of interest" description="Disordered" evidence="1">
    <location>
        <begin position="1290"/>
        <end position="1318"/>
    </location>
</feature>
<feature type="compositionally biased region" description="Low complexity" evidence="1">
    <location>
        <begin position="1967"/>
        <end position="1982"/>
    </location>
</feature>
<feature type="compositionally biased region" description="Polar residues" evidence="1">
    <location>
        <begin position="1800"/>
        <end position="1818"/>
    </location>
</feature>
<evidence type="ECO:0000259" key="2">
    <source>
        <dbReference type="PROSITE" id="PS50812"/>
    </source>
</evidence>
<feature type="compositionally biased region" description="Low complexity" evidence="1">
    <location>
        <begin position="324"/>
        <end position="335"/>
    </location>
</feature>
<dbReference type="RefSeq" id="XP_029647194.1">
    <property type="nucleotide sequence ID" value="XM_029791334.2"/>
</dbReference>
<evidence type="ECO:0000259" key="3">
    <source>
        <dbReference type="PROSITE" id="PS50982"/>
    </source>
</evidence>
<dbReference type="GO" id="GO:0003677">
    <property type="term" value="F:DNA binding"/>
    <property type="evidence" value="ECO:0007669"/>
    <property type="project" value="InterPro"/>
</dbReference>
<gene>
    <name evidence="5 6" type="primary">LOC115221117</name>
</gene>
<feature type="region of interest" description="Disordered" evidence="1">
    <location>
        <begin position="916"/>
        <end position="981"/>
    </location>
</feature>
<feature type="compositionally biased region" description="Polar residues" evidence="1">
    <location>
        <begin position="482"/>
        <end position="495"/>
    </location>
</feature>
<protein>
    <submittedName>
        <fullName evidence="5 6">Mucin-3A</fullName>
    </submittedName>
</protein>
<feature type="compositionally biased region" description="Basic residues" evidence="1">
    <location>
        <begin position="1060"/>
        <end position="1070"/>
    </location>
</feature>
<feature type="compositionally biased region" description="Polar residues" evidence="1">
    <location>
        <begin position="336"/>
        <end position="351"/>
    </location>
</feature>
<feature type="region of interest" description="Disordered" evidence="1">
    <location>
        <begin position="1794"/>
        <end position="1818"/>
    </location>
</feature>
<evidence type="ECO:0000313" key="4">
    <source>
        <dbReference type="Proteomes" id="UP000515154"/>
    </source>
</evidence>
<dbReference type="GO" id="GO:0010369">
    <property type="term" value="C:chromocenter"/>
    <property type="evidence" value="ECO:0007669"/>
    <property type="project" value="TreeGrafter"/>
</dbReference>
<feature type="region of interest" description="Disordered" evidence="1">
    <location>
        <begin position="318"/>
        <end position="354"/>
    </location>
</feature>